<dbReference type="GeneID" id="28870917"/>
<dbReference type="KEGG" id="chig:CH63R_11836"/>
<name>A0A1B7XZD3_COLHI</name>
<dbReference type="VEuPathDB" id="FungiDB:CH63R_11836"/>
<comment type="caution">
    <text evidence="2">The sequence shown here is derived from an EMBL/GenBank/DDBJ whole genome shotgun (WGS) entry which is preliminary data.</text>
</comment>
<reference evidence="3" key="1">
    <citation type="journal article" date="2017" name="BMC Genomics">
        <title>Gapless genome assembly of Colletotrichum higginsianum reveals chromosome structure and association of transposable elements with secondary metabolite gene clusters.</title>
        <authorList>
            <person name="Dallery J.-F."/>
            <person name="Lapalu N."/>
            <person name="Zampounis A."/>
            <person name="Pigne S."/>
            <person name="Luyten I."/>
            <person name="Amselem J."/>
            <person name="Wittenberg A.H.J."/>
            <person name="Zhou S."/>
            <person name="de Queiroz M.V."/>
            <person name="Robin G.P."/>
            <person name="Auger A."/>
            <person name="Hainaut M."/>
            <person name="Henrissat B."/>
            <person name="Kim K.-T."/>
            <person name="Lee Y.-H."/>
            <person name="Lespinet O."/>
            <person name="Schwartz D.C."/>
            <person name="Thon M.R."/>
            <person name="O'Connell R.J."/>
        </authorList>
    </citation>
    <scope>NUCLEOTIDE SEQUENCE [LARGE SCALE GENOMIC DNA]</scope>
    <source>
        <strain evidence="3">IMI 349063</strain>
    </source>
</reference>
<sequence>MGLRQNPIPRAKGILGRLWPRVPGRPRLGVMEQPRTKQFVMFSVEGKPDTPKCMTIMFWPILKQVPMRVNEPMLIWKRLFKTSLRKLSKKTQARQLRNPRPALNPPLGTATPAISATQVVRPLCDYLHCQSSGPQQHLRDRTGKSIVGDSFHVPVLRWPTRYLPTYLTTGCFAPAIGRPKLNLALALLDSQPLDINGATSPDGHLIALRRFLSHIPLSSLLPVYFHLPELTDPLHAVLPSHPPSAPAVTAAPETIVESRTNKERSAGIAVHCKSEPASDPDLSLATIHLQFLSSTLTQAAFPAEEPFRLQSSTAPTGGAPSIVPHARDVSNRYAQSVQPLLQKQTHRH</sequence>
<evidence type="ECO:0000313" key="3">
    <source>
        <dbReference type="Proteomes" id="UP000092177"/>
    </source>
</evidence>
<feature type="region of interest" description="Disordered" evidence="1">
    <location>
        <begin position="90"/>
        <end position="109"/>
    </location>
</feature>
<feature type="compositionally biased region" description="Low complexity" evidence="1">
    <location>
        <begin position="96"/>
        <end position="107"/>
    </location>
</feature>
<keyword evidence="3" id="KW-1185">Reference proteome</keyword>
<evidence type="ECO:0000256" key="1">
    <source>
        <dbReference type="SAM" id="MobiDB-lite"/>
    </source>
</evidence>
<protein>
    <submittedName>
        <fullName evidence="2">Uncharacterized protein</fullName>
    </submittedName>
</protein>
<dbReference type="EMBL" id="LTAN01000008">
    <property type="protein sequence ID" value="OBR05133.1"/>
    <property type="molecule type" value="Genomic_DNA"/>
</dbReference>
<proteinExistence type="predicted"/>
<dbReference type="RefSeq" id="XP_018153651.1">
    <property type="nucleotide sequence ID" value="XM_018306810.1"/>
</dbReference>
<accession>A0A1B7XZD3</accession>
<dbReference type="Proteomes" id="UP000092177">
    <property type="component" value="Chromosome 8"/>
</dbReference>
<dbReference type="AlphaFoldDB" id="A0A1B7XZD3"/>
<gene>
    <name evidence="2" type="ORF">CH63R_11836</name>
</gene>
<organism evidence="2 3">
    <name type="scientific">Colletotrichum higginsianum (strain IMI 349063)</name>
    <name type="common">Crucifer anthracnose fungus</name>
    <dbReference type="NCBI Taxonomy" id="759273"/>
    <lineage>
        <taxon>Eukaryota</taxon>
        <taxon>Fungi</taxon>
        <taxon>Dikarya</taxon>
        <taxon>Ascomycota</taxon>
        <taxon>Pezizomycotina</taxon>
        <taxon>Sordariomycetes</taxon>
        <taxon>Hypocreomycetidae</taxon>
        <taxon>Glomerellales</taxon>
        <taxon>Glomerellaceae</taxon>
        <taxon>Colletotrichum</taxon>
        <taxon>Colletotrichum destructivum species complex</taxon>
    </lineage>
</organism>
<evidence type="ECO:0000313" key="2">
    <source>
        <dbReference type="EMBL" id="OBR05133.1"/>
    </source>
</evidence>